<dbReference type="AlphaFoldDB" id="B1C1L0"/>
<dbReference type="STRING" id="428126.CLOSPI_01116"/>
<protein>
    <submittedName>
        <fullName evidence="1">Uncharacterized protein</fullName>
    </submittedName>
</protein>
<dbReference type="EMBL" id="ABIK02000007">
    <property type="protein sequence ID" value="EDS75265.1"/>
    <property type="molecule type" value="Genomic_DNA"/>
</dbReference>
<name>B1C1L0_9FIRM</name>
<evidence type="ECO:0000313" key="2">
    <source>
        <dbReference type="Proteomes" id="UP000004910"/>
    </source>
</evidence>
<keyword evidence="2" id="KW-1185">Reference proteome</keyword>
<reference evidence="1" key="2">
    <citation type="submission" date="2014-06" db="EMBL/GenBank/DDBJ databases">
        <title>Draft genome sequence of Clostridium spiroforme (DSM 1552).</title>
        <authorList>
            <person name="Sudarsanam P."/>
            <person name="Ley R."/>
            <person name="Guruge J."/>
            <person name="Turnbaugh P.J."/>
            <person name="Mahowald M."/>
            <person name="Liep D."/>
            <person name="Gordon J."/>
        </authorList>
    </citation>
    <scope>NUCLEOTIDE SEQUENCE</scope>
    <source>
        <strain evidence="1">DSM 1552</strain>
    </source>
</reference>
<comment type="caution">
    <text evidence="1">The sequence shown here is derived from an EMBL/GenBank/DDBJ whole genome shotgun (WGS) entry which is preliminary data.</text>
</comment>
<reference evidence="1" key="1">
    <citation type="submission" date="2008-02" db="EMBL/GenBank/DDBJ databases">
        <authorList>
            <person name="Fulton L."/>
            <person name="Clifton S."/>
            <person name="Fulton B."/>
            <person name="Xu J."/>
            <person name="Minx P."/>
            <person name="Pepin K.H."/>
            <person name="Johnson M."/>
            <person name="Thiruvilangam P."/>
            <person name="Bhonagiri V."/>
            <person name="Nash W.E."/>
            <person name="Mardis E.R."/>
            <person name="Wilson R.K."/>
        </authorList>
    </citation>
    <scope>NUCLEOTIDE SEQUENCE [LARGE SCALE GENOMIC DNA]</scope>
    <source>
        <strain evidence="1">DSM 1552</strain>
    </source>
</reference>
<gene>
    <name evidence="1" type="ORF">CLOSPI_01116</name>
</gene>
<proteinExistence type="predicted"/>
<dbReference type="HOGENOM" id="CLU_3231931_0_0_9"/>
<dbReference type="Proteomes" id="UP000004910">
    <property type="component" value="Unassembled WGS sequence"/>
</dbReference>
<sequence>MIGEQRKAFSDRLNNVYIGDLYYSIKISNANNLSTKKHLQSMI</sequence>
<dbReference type="RefSeq" id="WP_004608843.1">
    <property type="nucleotide sequence ID" value="NZ_DS562844.1"/>
</dbReference>
<accession>B1C1L0</accession>
<evidence type="ECO:0000313" key="1">
    <source>
        <dbReference type="EMBL" id="EDS75265.1"/>
    </source>
</evidence>
<organism evidence="1 2">
    <name type="scientific">Thomasclavelia spiroformis DSM 1552</name>
    <dbReference type="NCBI Taxonomy" id="428126"/>
    <lineage>
        <taxon>Bacteria</taxon>
        <taxon>Bacillati</taxon>
        <taxon>Bacillota</taxon>
        <taxon>Erysipelotrichia</taxon>
        <taxon>Erysipelotrichales</taxon>
        <taxon>Coprobacillaceae</taxon>
        <taxon>Thomasclavelia</taxon>
    </lineage>
</organism>